<feature type="region of interest" description="Disordered" evidence="2">
    <location>
        <begin position="1017"/>
        <end position="1049"/>
    </location>
</feature>
<dbReference type="AlphaFoldDB" id="A0A1U7LS72"/>
<dbReference type="PANTHER" id="PTHR15154">
    <property type="entry name" value="HAMARTIN"/>
    <property type="match status" value="1"/>
</dbReference>
<reference evidence="3 4" key="1">
    <citation type="submission" date="2016-04" db="EMBL/GenBank/DDBJ databases">
        <title>Evolutionary innovation and constraint leading to complex multicellularity in the Ascomycota.</title>
        <authorList>
            <person name="Cisse O."/>
            <person name="Nguyen A."/>
            <person name="Hewitt D.A."/>
            <person name="Jedd G."/>
            <person name="Stajich J.E."/>
        </authorList>
    </citation>
    <scope>NUCLEOTIDE SEQUENCE [LARGE SCALE GENOMIC DNA]</scope>
    <source>
        <strain evidence="3 4">DAH-3</strain>
    </source>
</reference>
<comment type="caution">
    <text evidence="3">The sequence shown here is derived from an EMBL/GenBank/DDBJ whole genome shotgun (WGS) entry which is preliminary data.</text>
</comment>
<sequence length="1049" mass="119140">MSGSLKDLVEKLNVSYSATDPFSPLPPELKASIEAYLHKHPDPERSDQQKLNDELNIFYKSKVTVDHHQLKHVFFLSCLRKLQPALARSDLIAWWDVLVKPTIEYLGDGPVGQTLKNLRSLVLGVLVYDGNEDADRDGEREKSAIALRKRLFELYMSKTKSVSPESTDQHISEEQRKFWTGSMETLIIEYGKRKPKDFFQSVDLFIVQKEYRLQTLSLLCGYVRLQGPHLHQILQTPLFDHLLDCLQNDTSTTVISLALTIIVMLMPHICNSLSAYLPRLFYIYIRVLCWDQFGGLMRNANLAETKYAEENSEVSSKKDTGSPEVWQRLDSSFDTAPTSTPDCSEFFTFIYGLYPVNFFHFIKQPQQVLNAFPKDGEIEIDEESIRSRSMPLIECHTIHPNFLIYTVETELTDQSRWIKLEPSDVVSMCVRFNTVNMSSARQSADFEEEEESFSVVEEIPRDSHLFPDVGEATSFRIEPDHKASRFSAQNSPRTSISSPESRLASPAFKPRLSPVHSPELVAIEDKLNTPAVAENDNLSSGPIRPRDKQSISSGSEHSKASSSLHGVVLHELNTKDTNFLSSPAISPINVVRNPAHPPAPNKLEDSVAFLQREVLLLTNELNFQRHLKSQYLQRIGRLQREHILDSAVEAERQSLHISVKALKQQLRDKDRLVQETREKSVSAKSQRLRWEKEINTKFKQLREDKKVWQAEKADLAQQLQLAKEEIEGLSAEKEDATSKLVELKLELESLQPDLKQLDVQKETISLLQQELEDFDEQNADIESLQNQINISEKRCCELEMRLQSAAQQMEETENEYISIIRSLEGRLTHHLHTTERPEHTRNNIYESAIQKTQSKFQHLQTAHNQLVEKCQYLEVECDRCHAVIESLELDLHRIEHELQRSLELDAEGPLQTLRISQRTPRVVEVHPKLSPTSTFHHSDYAEPAFTNASATAGSSLCDGASMQSAASIERKRAGSNIYKNLVQPAAQKTLSKIESIGQTPKFGSTSPTTTLSELSLSHISSVDSSPMKDKGPKAPPQRIYGRGGAQNIK</sequence>
<dbReference type="Proteomes" id="UP000186594">
    <property type="component" value="Unassembled WGS sequence"/>
</dbReference>
<dbReference type="EMBL" id="LXFE01000391">
    <property type="protein sequence ID" value="OLL25494.1"/>
    <property type="molecule type" value="Genomic_DNA"/>
</dbReference>
<dbReference type="STRING" id="1198029.A0A1U7LS72"/>
<name>A0A1U7LS72_NEOID</name>
<feature type="compositionally biased region" description="Polar residues" evidence="2">
    <location>
        <begin position="486"/>
        <end position="500"/>
    </location>
</feature>
<dbReference type="GO" id="GO:0051726">
    <property type="term" value="P:regulation of cell cycle"/>
    <property type="evidence" value="ECO:0007669"/>
    <property type="project" value="TreeGrafter"/>
</dbReference>
<dbReference type="GO" id="GO:0033596">
    <property type="term" value="C:TSC1-TSC2 complex"/>
    <property type="evidence" value="ECO:0007669"/>
    <property type="project" value="TreeGrafter"/>
</dbReference>
<evidence type="ECO:0000256" key="2">
    <source>
        <dbReference type="SAM" id="MobiDB-lite"/>
    </source>
</evidence>
<protein>
    <submittedName>
        <fullName evidence="3">Tuberous sclerosis 1</fullName>
    </submittedName>
</protein>
<dbReference type="OMA" id="IMFLPHI"/>
<gene>
    <name evidence="3" type="ORF">NEOLI_002145</name>
</gene>
<keyword evidence="1" id="KW-0175">Coiled coil</keyword>
<feature type="region of interest" description="Disordered" evidence="2">
    <location>
        <begin position="477"/>
        <end position="511"/>
    </location>
</feature>
<dbReference type="InterPro" id="IPR007483">
    <property type="entry name" value="Hamartin"/>
</dbReference>
<feature type="region of interest" description="Disordered" evidence="2">
    <location>
        <begin position="532"/>
        <end position="559"/>
    </location>
</feature>
<evidence type="ECO:0000313" key="4">
    <source>
        <dbReference type="Proteomes" id="UP000186594"/>
    </source>
</evidence>
<organism evidence="3 4">
    <name type="scientific">Neolecta irregularis (strain DAH-3)</name>
    <dbReference type="NCBI Taxonomy" id="1198029"/>
    <lineage>
        <taxon>Eukaryota</taxon>
        <taxon>Fungi</taxon>
        <taxon>Dikarya</taxon>
        <taxon>Ascomycota</taxon>
        <taxon>Taphrinomycotina</taxon>
        <taxon>Neolectales</taxon>
        <taxon>Neolectaceae</taxon>
        <taxon>Neolecta</taxon>
    </lineage>
</organism>
<evidence type="ECO:0000256" key="1">
    <source>
        <dbReference type="SAM" id="Coils"/>
    </source>
</evidence>
<proteinExistence type="predicted"/>
<dbReference type="Pfam" id="PF04388">
    <property type="entry name" value="Hamartin"/>
    <property type="match status" value="2"/>
</dbReference>
<feature type="coiled-coil region" evidence="1">
    <location>
        <begin position="659"/>
        <end position="822"/>
    </location>
</feature>
<dbReference type="PANTHER" id="PTHR15154:SF2">
    <property type="entry name" value="HAMARTIN"/>
    <property type="match status" value="1"/>
</dbReference>
<dbReference type="GO" id="GO:0032007">
    <property type="term" value="P:negative regulation of TOR signaling"/>
    <property type="evidence" value="ECO:0007669"/>
    <property type="project" value="TreeGrafter"/>
</dbReference>
<dbReference type="OrthoDB" id="6022054at2759"/>
<evidence type="ECO:0000313" key="3">
    <source>
        <dbReference type="EMBL" id="OLL25494.1"/>
    </source>
</evidence>
<accession>A0A1U7LS72</accession>
<keyword evidence="4" id="KW-1185">Reference proteome</keyword>
<feature type="compositionally biased region" description="Low complexity" evidence="2">
    <location>
        <begin position="550"/>
        <end position="559"/>
    </location>
</feature>